<comment type="caution">
    <text evidence="2">The sequence shown here is derived from an EMBL/GenBank/DDBJ whole genome shotgun (WGS) entry which is preliminary data.</text>
</comment>
<dbReference type="EMBL" id="CAJOBR010075430">
    <property type="protein sequence ID" value="CAF5110927.1"/>
    <property type="molecule type" value="Genomic_DNA"/>
</dbReference>
<dbReference type="Proteomes" id="UP000663848">
    <property type="component" value="Unassembled WGS sequence"/>
</dbReference>
<proteinExistence type="predicted"/>
<reference evidence="2" key="1">
    <citation type="submission" date="2021-02" db="EMBL/GenBank/DDBJ databases">
        <authorList>
            <person name="Nowell W R."/>
        </authorList>
    </citation>
    <scope>NUCLEOTIDE SEQUENCE</scope>
</reference>
<feature type="non-terminal residue" evidence="2">
    <location>
        <position position="1"/>
    </location>
</feature>
<evidence type="ECO:0000313" key="3">
    <source>
        <dbReference type="Proteomes" id="UP000663848"/>
    </source>
</evidence>
<gene>
    <name evidence="2" type="ORF">QYT958_LOCUS45427</name>
</gene>
<evidence type="ECO:0000313" key="2">
    <source>
        <dbReference type="EMBL" id="CAF5110927.1"/>
    </source>
</evidence>
<dbReference type="AlphaFoldDB" id="A0A822EW20"/>
<feature type="non-terminal residue" evidence="2">
    <location>
        <position position="74"/>
    </location>
</feature>
<accession>A0A822EW20</accession>
<feature type="compositionally biased region" description="Polar residues" evidence="1">
    <location>
        <begin position="24"/>
        <end position="37"/>
    </location>
</feature>
<name>A0A822EW20_9BILA</name>
<evidence type="ECO:0000256" key="1">
    <source>
        <dbReference type="SAM" id="MobiDB-lite"/>
    </source>
</evidence>
<feature type="region of interest" description="Disordered" evidence="1">
    <location>
        <begin position="1"/>
        <end position="39"/>
    </location>
</feature>
<organism evidence="2 3">
    <name type="scientific">Rotaria socialis</name>
    <dbReference type="NCBI Taxonomy" id="392032"/>
    <lineage>
        <taxon>Eukaryota</taxon>
        <taxon>Metazoa</taxon>
        <taxon>Spiralia</taxon>
        <taxon>Gnathifera</taxon>
        <taxon>Rotifera</taxon>
        <taxon>Eurotatoria</taxon>
        <taxon>Bdelloidea</taxon>
        <taxon>Philodinida</taxon>
        <taxon>Philodinidae</taxon>
        <taxon>Rotaria</taxon>
    </lineage>
</organism>
<sequence length="74" mass="8559">GSNNGKQDGSKENNKRRTTFRRILQTSSRQPNGTSRPVSYAGINQYYEEHHHHHHNSTRPMSMINVVPFGNLER</sequence>
<protein>
    <submittedName>
        <fullName evidence="2">Uncharacterized protein</fullName>
    </submittedName>
</protein>